<dbReference type="Pfam" id="PF17645">
    <property type="entry name" value="Amdase"/>
    <property type="match status" value="1"/>
</dbReference>
<dbReference type="Proteomes" id="UP000298252">
    <property type="component" value="Unassembled WGS sequence"/>
</dbReference>
<dbReference type="InterPro" id="IPR026286">
    <property type="entry name" value="MaiA/AMDase"/>
</dbReference>
<evidence type="ECO:0000313" key="4">
    <source>
        <dbReference type="Proteomes" id="UP000298252"/>
    </source>
</evidence>
<evidence type="ECO:0000313" key="3">
    <source>
        <dbReference type="Proteomes" id="UP000199639"/>
    </source>
</evidence>
<dbReference type="Proteomes" id="UP000199639">
    <property type="component" value="Unassembled WGS sequence"/>
</dbReference>
<dbReference type="PANTHER" id="PTHR40267">
    <property type="entry name" value="BLR3294 PROTEIN"/>
    <property type="match status" value="1"/>
</dbReference>
<dbReference type="EMBL" id="SOFD01000041">
    <property type="protein sequence ID" value="TFB73091.1"/>
    <property type="molecule type" value="Genomic_DNA"/>
</dbReference>
<dbReference type="STRING" id="1424659.SAMN05216368_103171"/>
<dbReference type="AlphaFoldDB" id="A0A4R8UYW4"/>
<reference evidence="2 4" key="2">
    <citation type="submission" date="2019-03" db="EMBL/GenBank/DDBJ databases">
        <title>Genomics of glacier-inhabiting Cryobacterium strains.</title>
        <authorList>
            <person name="Liu Q."/>
            <person name="Xin Y.-H."/>
        </authorList>
    </citation>
    <scope>NUCLEOTIDE SEQUENCE [LARGE SCALE GENOMIC DNA]</scope>
    <source>
        <strain evidence="2 4">Hh8</strain>
    </source>
</reference>
<gene>
    <name evidence="2" type="ORF">E3O21_18660</name>
    <name evidence="1" type="ORF">SAMN05216368_103171</name>
</gene>
<proteinExistence type="predicted"/>
<dbReference type="EMBL" id="FNIB01000003">
    <property type="protein sequence ID" value="SDN00029.1"/>
    <property type="molecule type" value="Genomic_DNA"/>
</dbReference>
<accession>A0A4R8UYW4</accession>
<keyword evidence="4" id="KW-1185">Reference proteome</keyword>
<protein>
    <submittedName>
        <fullName evidence="1">Maleate cis-trans isomerase</fullName>
    </submittedName>
</protein>
<name>A0A4R8UYW4_9MICO</name>
<evidence type="ECO:0000313" key="1">
    <source>
        <dbReference type="EMBL" id="SDN00029.1"/>
    </source>
</evidence>
<dbReference type="GO" id="GO:0016853">
    <property type="term" value="F:isomerase activity"/>
    <property type="evidence" value="ECO:0007669"/>
    <property type="project" value="UniProtKB-KW"/>
</dbReference>
<dbReference type="InterPro" id="IPR053714">
    <property type="entry name" value="Iso_Racemase_Enz_sf"/>
</dbReference>
<evidence type="ECO:0000313" key="2">
    <source>
        <dbReference type="EMBL" id="TFB73091.1"/>
    </source>
</evidence>
<keyword evidence="1" id="KW-0413">Isomerase</keyword>
<dbReference type="RefSeq" id="WP_092339658.1">
    <property type="nucleotide sequence ID" value="NZ_FNIB01000003.1"/>
</dbReference>
<sequence>MSVTVGMLYPGFGAEDDYPFLEQVLGGYARLPLVHTSVGVDAHEVDALLDLGKSARLLEGSAALRAYAPDAVMWACTSGSFVFGWEGAHQQVAEVKAALGVPVSSTSLAFVEAVRALGLTTVAVAATYPHDVAQHFARLLGDAGITVLELVSHDIKTAALAGELDHDGVLALARSNDSPAAQAILIPDTALHSARWINELEAALGKPVLTANQVTVWQGLRLAGEIHPTDDLGTLFRDAAVLPA</sequence>
<organism evidence="1 3">
    <name type="scientific">Cryobacterium flavum</name>
    <dbReference type="NCBI Taxonomy" id="1424659"/>
    <lineage>
        <taxon>Bacteria</taxon>
        <taxon>Bacillati</taxon>
        <taxon>Actinomycetota</taxon>
        <taxon>Actinomycetes</taxon>
        <taxon>Micrococcales</taxon>
        <taxon>Microbacteriaceae</taxon>
        <taxon>Cryobacterium</taxon>
    </lineage>
</organism>
<dbReference type="Gene3D" id="3.40.50.12500">
    <property type="match status" value="1"/>
</dbReference>
<reference evidence="1 3" key="1">
    <citation type="submission" date="2016-10" db="EMBL/GenBank/DDBJ databases">
        <authorList>
            <person name="Varghese N."/>
            <person name="Submissions S."/>
        </authorList>
    </citation>
    <scope>NUCLEOTIDE SEQUENCE [LARGE SCALE GENOMIC DNA]</scope>
    <source>
        <strain evidence="1 3">CGMCC 1.11215</strain>
    </source>
</reference>
<dbReference type="PANTHER" id="PTHR40267:SF1">
    <property type="entry name" value="BLR3294 PROTEIN"/>
    <property type="match status" value="1"/>
</dbReference>